<proteinExistence type="predicted"/>
<reference evidence="1 2" key="1">
    <citation type="journal article" date="2013" name="Mar. Genomics">
        <title>Expression of sulfatases in Rhodopirellula baltica and the diversity of sulfatases in the genus Rhodopirellula.</title>
        <authorList>
            <person name="Wegner C.E."/>
            <person name="Richter-Heitmann T."/>
            <person name="Klindworth A."/>
            <person name="Klockow C."/>
            <person name="Richter M."/>
            <person name="Achstetter T."/>
            <person name="Glockner F.O."/>
            <person name="Harder J."/>
        </authorList>
    </citation>
    <scope>NUCLEOTIDE SEQUENCE [LARGE SCALE GENOMIC DNA]</scope>
    <source>
        <strain evidence="1 2">SWK14</strain>
    </source>
</reference>
<dbReference type="Proteomes" id="UP000010959">
    <property type="component" value="Unassembled WGS sequence"/>
</dbReference>
<dbReference type="AlphaFoldDB" id="L7CGV8"/>
<evidence type="ECO:0000313" key="2">
    <source>
        <dbReference type="Proteomes" id="UP000010959"/>
    </source>
</evidence>
<sequence>MKGNGSGSRIRGLCRLSFSRALRKVRHQSEPGVFEPPLSP</sequence>
<protein>
    <submittedName>
        <fullName evidence="1">Uncharacterized protein</fullName>
    </submittedName>
</protein>
<accession>L7CGV8</accession>
<gene>
    <name evidence="1" type="ORF">RBSWK_02820</name>
</gene>
<name>L7CGV8_RHOBT</name>
<dbReference type="EMBL" id="AMWG01000069">
    <property type="protein sequence ID" value="ELP33253.1"/>
    <property type="molecule type" value="Genomic_DNA"/>
</dbReference>
<evidence type="ECO:0000313" key="1">
    <source>
        <dbReference type="EMBL" id="ELP33253.1"/>
    </source>
</evidence>
<comment type="caution">
    <text evidence="1">The sequence shown here is derived from an EMBL/GenBank/DDBJ whole genome shotgun (WGS) entry which is preliminary data.</text>
</comment>
<organism evidence="1 2">
    <name type="scientific">Rhodopirellula baltica SWK14</name>
    <dbReference type="NCBI Taxonomy" id="993516"/>
    <lineage>
        <taxon>Bacteria</taxon>
        <taxon>Pseudomonadati</taxon>
        <taxon>Planctomycetota</taxon>
        <taxon>Planctomycetia</taxon>
        <taxon>Pirellulales</taxon>
        <taxon>Pirellulaceae</taxon>
        <taxon>Rhodopirellula</taxon>
    </lineage>
</organism>
<dbReference type="PATRIC" id="fig|993516.3.peg.2998"/>